<keyword evidence="3" id="KW-1185">Reference proteome</keyword>
<protein>
    <submittedName>
        <fullName evidence="4">Tetratricopeptide repeat protein 1</fullName>
    </submittedName>
</protein>
<evidence type="ECO:0000256" key="1">
    <source>
        <dbReference type="PROSITE-ProRule" id="PRU00339"/>
    </source>
</evidence>
<name>A0A1W4W4R3_AGRPL</name>
<dbReference type="InterPro" id="IPR052769">
    <property type="entry name" value="TPR_domain_protein"/>
</dbReference>
<proteinExistence type="predicted"/>
<dbReference type="PANTHER" id="PTHR46014:SF1">
    <property type="entry name" value="TETRATRICOPEPTIDE REPEAT PROTEIN 1"/>
    <property type="match status" value="1"/>
</dbReference>
<dbReference type="CTD" id="7265"/>
<feature type="compositionally biased region" description="Basic and acidic residues" evidence="2">
    <location>
        <begin position="50"/>
        <end position="59"/>
    </location>
</feature>
<feature type="compositionally biased region" description="Acidic residues" evidence="2">
    <location>
        <begin position="67"/>
        <end position="84"/>
    </location>
</feature>
<evidence type="ECO:0000256" key="2">
    <source>
        <dbReference type="SAM" id="MobiDB-lite"/>
    </source>
</evidence>
<dbReference type="SMART" id="SM00028">
    <property type="entry name" value="TPR"/>
    <property type="match status" value="3"/>
</dbReference>
<dbReference type="OrthoDB" id="1872379at2759"/>
<dbReference type="SUPFAM" id="SSF48452">
    <property type="entry name" value="TPR-like"/>
    <property type="match status" value="1"/>
</dbReference>
<feature type="region of interest" description="Disordered" evidence="2">
    <location>
        <begin position="50"/>
        <end position="84"/>
    </location>
</feature>
<dbReference type="Pfam" id="PF00515">
    <property type="entry name" value="TPR_1"/>
    <property type="match status" value="1"/>
</dbReference>
<dbReference type="InParanoid" id="A0A1W4W4R3"/>
<feature type="repeat" description="TPR" evidence="1">
    <location>
        <begin position="185"/>
        <end position="218"/>
    </location>
</feature>
<evidence type="ECO:0000313" key="4">
    <source>
        <dbReference type="RefSeq" id="XP_018319119.1"/>
    </source>
</evidence>
<dbReference type="AlphaFoldDB" id="A0A1W4W4R3"/>
<dbReference type="Proteomes" id="UP000192223">
    <property type="component" value="Unplaced"/>
</dbReference>
<dbReference type="InterPro" id="IPR019734">
    <property type="entry name" value="TPR_rpt"/>
</dbReference>
<organism evidence="3 4">
    <name type="scientific">Agrilus planipennis</name>
    <name type="common">Emerald ash borer</name>
    <name type="synonym">Agrilus marcopoli</name>
    <dbReference type="NCBI Taxonomy" id="224129"/>
    <lineage>
        <taxon>Eukaryota</taxon>
        <taxon>Metazoa</taxon>
        <taxon>Ecdysozoa</taxon>
        <taxon>Arthropoda</taxon>
        <taxon>Hexapoda</taxon>
        <taxon>Insecta</taxon>
        <taxon>Pterygota</taxon>
        <taxon>Neoptera</taxon>
        <taxon>Endopterygota</taxon>
        <taxon>Coleoptera</taxon>
        <taxon>Polyphaga</taxon>
        <taxon>Elateriformia</taxon>
        <taxon>Buprestoidea</taxon>
        <taxon>Buprestidae</taxon>
        <taxon>Agrilinae</taxon>
        <taxon>Agrilus</taxon>
    </lineage>
</organism>
<dbReference type="PANTHER" id="PTHR46014">
    <property type="entry name" value="TETRATRICOPEPTIDE REPEAT PROTEIN 1"/>
    <property type="match status" value="1"/>
</dbReference>
<dbReference type="PROSITE" id="PS50005">
    <property type="entry name" value="TPR"/>
    <property type="match status" value="1"/>
</dbReference>
<dbReference type="FunCoup" id="A0A1W4W4R3">
    <property type="interactions" value="1904"/>
</dbReference>
<dbReference type="InterPro" id="IPR011990">
    <property type="entry name" value="TPR-like_helical_dom_sf"/>
</dbReference>
<reference evidence="4" key="1">
    <citation type="submission" date="2025-08" db="UniProtKB">
        <authorList>
            <consortium name="RefSeq"/>
        </authorList>
    </citation>
    <scope>IDENTIFICATION</scope>
    <source>
        <tissue evidence="4">Entire body</tissue>
    </source>
</reference>
<dbReference type="GeneID" id="108732678"/>
<dbReference type="Gene3D" id="1.25.40.10">
    <property type="entry name" value="Tetratricopeptide repeat domain"/>
    <property type="match status" value="1"/>
</dbReference>
<sequence length="286" mass="32561">MTSNKSEESSSKKAAIDELIQGVENTTINESESQKSVDIKDDVHSFDHSVKKLLKENDHTGQANSESNEDDTDIVDDEMEENESDNLVDEEFLRNLEVTLTPEELENRHKESLNLKEKGNQQFKSEFFIESVETYTKALQICPLNFKYDRSIFYCNRAASKIKLNKVKSAIGDCSKAIELNSDYVRAYMRRAKLYEDSDKLDEALADYKKVLELDSGNKEAIGASVRLPPLINERNEKMKAEMFGKLKDLGNMILRPFGLSTDNFQVQQDPSSGGYSINFQQSRPK</sequence>
<dbReference type="RefSeq" id="XP_018319119.1">
    <property type="nucleotide sequence ID" value="XM_018463617.2"/>
</dbReference>
<evidence type="ECO:0000313" key="3">
    <source>
        <dbReference type="Proteomes" id="UP000192223"/>
    </source>
</evidence>
<accession>A0A1W4W4R3</accession>
<gene>
    <name evidence="4" type="primary">LOC108732678</name>
</gene>
<keyword evidence="1" id="KW-0802">TPR repeat</keyword>
<dbReference type="KEGG" id="apln:108732678"/>
<dbReference type="STRING" id="224129.A0A1W4W4R3"/>